<comment type="caution">
    <text evidence="1">The sequence shown here is derived from an EMBL/GenBank/DDBJ whole genome shotgun (WGS) entry which is preliminary data.</text>
</comment>
<organism evidence="1 2">
    <name type="scientific">Penicillium decumbens</name>
    <dbReference type="NCBI Taxonomy" id="69771"/>
    <lineage>
        <taxon>Eukaryota</taxon>
        <taxon>Fungi</taxon>
        <taxon>Dikarya</taxon>
        <taxon>Ascomycota</taxon>
        <taxon>Pezizomycotina</taxon>
        <taxon>Eurotiomycetes</taxon>
        <taxon>Eurotiomycetidae</taxon>
        <taxon>Eurotiales</taxon>
        <taxon>Aspergillaceae</taxon>
        <taxon>Penicillium</taxon>
    </lineage>
</organism>
<keyword evidence="2" id="KW-1185">Reference proteome</keyword>
<evidence type="ECO:0000313" key="2">
    <source>
        <dbReference type="Proteomes" id="UP000191522"/>
    </source>
</evidence>
<dbReference type="PANTHER" id="PTHR38846:SF1">
    <property type="entry name" value="C3H1-TYPE DOMAIN-CONTAINING PROTEIN"/>
    <property type="match status" value="1"/>
</dbReference>
<protein>
    <submittedName>
        <fullName evidence="1">Uncharacterized protein</fullName>
    </submittedName>
</protein>
<sequence length="167" mass="19326">MTRSKLALQIESLSFDSDSEKSSSDSGSNDSNITDCDISFIDEFHKLAKLRHWKVGSKTWKKNWEFFTQLENEHLRHNSAAGLKAWQQLCEKLGLEPLPSIIKCRKALSRVYVNMVDVFECWATDKQPKKFQNAKQLAAYTKDKGKFFNRDLAKKSKVLRVLLKRLV</sequence>
<gene>
    <name evidence="1" type="ORF">PENDEC_c024G03100</name>
</gene>
<name>A0A1V6P050_PENDC</name>
<reference evidence="2" key="1">
    <citation type="journal article" date="2017" name="Nat. Microbiol.">
        <title>Global analysis of biosynthetic gene clusters reveals vast potential of secondary metabolite production in Penicillium species.</title>
        <authorList>
            <person name="Nielsen J.C."/>
            <person name="Grijseels S."/>
            <person name="Prigent S."/>
            <person name="Ji B."/>
            <person name="Dainat J."/>
            <person name="Nielsen K.F."/>
            <person name="Frisvad J.C."/>
            <person name="Workman M."/>
            <person name="Nielsen J."/>
        </authorList>
    </citation>
    <scope>NUCLEOTIDE SEQUENCE [LARGE SCALE GENOMIC DNA]</scope>
    <source>
        <strain evidence="2">IBT 11843</strain>
    </source>
</reference>
<dbReference type="EMBL" id="MDYL01000024">
    <property type="protein sequence ID" value="OQD70341.1"/>
    <property type="molecule type" value="Genomic_DNA"/>
</dbReference>
<dbReference type="PANTHER" id="PTHR38846">
    <property type="entry name" value="C3H1-TYPE DOMAIN-CONTAINING PROTEIN"/>
    <property type="match status" value="1"/>
</dbReference>
<proteinExistence type="predicted"/>
<dbReference type="Proteomes" id="UP000191522">
    <property type="component" value="Unassembled WGS sequence"/>
</dbReference>
<dbReference type="OrthoDB" id="6105938at2759"/>
<dbReference type="AlphaFoldDB" id="A0A1V6P050"/>
<evidence type="ECO:0000313" key="1">
    <source>
        <dbReference type="EMBL" id="OQD70341.1"/>
    </source>
</evidence>
<dbReference type="STRING" id="69771.A0A1V6P050"/>
<accession>A0A1V6P050</accession>